<evidence type="ECO:0000256" key="2">
    <source>
        <dbReference type="SAM" id="Phobius"/>
    </source>
</evidence>
<dbReference type="InterPro" id="IPR027417">
    <property type="entry name" value="P-loop_NTPase"/>
</dbReference>
<name>A0A398B9Q7_9BACI</name>
<feature type="transmembrane region" description="Helical" evidence="2">
    <location>
        <begin position="498"/>
        <end position="516"/>
    </location>
</feature>
<dbReference type="EMBL" id="QWVT01000019">
    <property type="protein sequence ID" value="RID84630.1"/>
    <property type="molecule type" value="Genomic_DNA"/>
</dbReference>
<keyword evidence="2" id="KW-1133">Transmembrane helix</keyword>
<organism evidence="4 5">
    <name type="scientific">Mesobacillus zeae</name>
    <dbReference type="NCBI Taxonomy" id="1917180"/>
    <lineage>
        <taxon>Bacteria</taxon>
        <taxon>Bacillati</taxon>
        <taxon>Bacillota</taxon>
        <taxon>Bacilli</taxon>
        <taxon>Bacillales</taxon>
        <taxon>Bacillaceae</taxon>
        <taxon>Mesobacillus</taxon>
    </lineage>
</organism>
<feature type="coiled-coil region" evidence="1">
    <location>
        <begin position="786"/>
        <end position="843"/>
    </location>
</feature>
<feature type="coiled-coil region" evidence="1">
    <location>
        <begin position="399"/>
        <end position="426"/>
    </location>
</feature>
<dbReference type="Pfam" id="PF13514">
    <property type="entry name" value="AAA_27"/>
    <property type="match status" value="1"/>
</dbReference>
<evidence type="ECO:0000313" key="5">
    <source>
        <dbReference type="Proteomes" id="UP000265816"/>
    </source>
</evidence>
<comment type="caution">
    <text evidence="4">The sequence shown here is derived from an EMBL/GenBank/DDBJ whole genome shotgun (WGS) entry which is preliminary data.</text>
</comment>
<feature type="coiled-coil region" evidence="1">
    <location>
        <begin position="696"/>
        <end position="737"/>
    </location>
</feature>
<dbReference type="RefSeq" id="WP_119113134.1">
    <property type="nucleotide sequence ID" value="NZ_CBCSEO010000001.1"/>
</dbReference>
<dbReference type="Gene3D" id="3.40.50.300">
    <property type="entry name" value="P-loop containing nucleotide triphosphate hydrolases"/>
    <property type="match status" value="2"/>
</dbReference>
<keyword evidence="2" id="KW-0812">Transmembrane</keyword>
<gene>
    <name evidence="4" type="ORF">D1970_12125</name>
</gene>
<dbReference type="PANTHER" id="PTHR41259">
    <property type="entry name" value="DOUBLE-STRAND BREAK REPAIR RAD50 ATPASE, PUTATIVE-RELATED"/>
    <property type="match status" value="1"/>
</dbReference>
<keyword evidence="5" id="KW-1185">Reference proteome</keyword>
<feature type="domain" description="YhaN AAA" evidence="3">
    <location>
        <begin position="1"/>
        <end position="206"/>
    </location>
</feature>
<dbReference type="SUPFAM" id="SSF52540">
    <property type="entry name" value="P-loop containing nucleoside triphosphate hydrolases"/>
    <property type="match status" value="1"/>
</dbReference>
<dbReference type="AlphaFoldDB" id="A0A398B9Q7"/>
<dbReference type="InterPro" id="IPR038734">
    <property type="entry name" value="YhaN_AAA"/>
</dbReference>
<dbReference type="OrthoDB" id="9764467at2"/>
<accession>A0A398B9Q7</accession>
<protein>
    <recommendedName>
        <fullName evidence="3">YhaN AAA domain-containing protein</fullName>
    </recommendedName>
</protein>
<evidence type="ECO:0000259" key="3">
    <source>
        <dbReference type="Pfam" id="PF13514"/>
    </source>
</evidence>
<feature type="coiled-coil region" evidence="1">
    <location>
        <begin position="183"/>
        <end position="220"/>
    </location>
</feature>
<feature type="transmembrane region" description="Helical" evidence="2">
    <location>
        <begin position="475"/>
        <end position="492"/>
    </location>
</feature>
<dbReference type="PANTHER" id="PTHR41259:SF1">
    <property type="entry name" value="DOUBLE-STRAND BREAK REPAIR RAD50 ATPASE, PUTATIVE-RELATED"/>
    <property type="match status" value="1"/>
</dbReference>
<feature type="coiled-coil region" evidence="1">
    <location>
        <begin position="526"/>
        <end position="610"/>
    </location>
</feature>
<keyword evidence="2" id="KW-0472">Membrane</keyword>
<keyword evidence="1" id="KW-0175">Coiled coil</keyword>
<proteinExistence type="predicted"/>
<evidence type="ECO:0000256" key="1">
    <source>
        <dbReference type="SAM" id="Coils"/>
    </source>
</evidence>
<evidence type="ECO:0000313" key="4">
    <source>
        <dbReference type="EMBL" id="RID84630.1"/>
    </source>
</evidence>
<reference evidence="4 5" key="1">
    <citation type="submission" date="2018-08" db="EMBL/GenBank/DDBJ databases">
        <title>Bacillus jemisoniae sp. nov., Bacillus chryseoplanitiae sp. nov., Bacillus resnikiae sp. nov., and Bacillus frankliniae sp. nov., isolated from Viking spacecraft and associated surfaces.</title>
        <authorList>
            <person name="Seuylemezian A."/>
            <person name="Vaishampayan P."/>
        </authorList>
    </citation>
    <scope>NUCLEOTIDE SEQUENCE [LARGE SCALE GENOMIC DNA]</scope>
    <source>
        <strain evidence="4 5">JJ-247</strain>
    </source>
</reference>
<dbReference type="Proteomes" id="UP000265816">
    <property type="component" value="Unassembled WGS sequence"/>
</dbReference>
<sequence>MKLIEIHIYGYGKLENIKLLGLQGIQVFYGENEAGKSTIMSFIHSILFGFPTKQQNDLRYEPKKHSKYGGMLKAEFPGKRLAVIERVKGKATGDVTVTLEDGTAGGEELLSQLLEGMDKSTYQSIFSFGFQGLQNVNSIKGEDLGRYLFSAGALGTDKLMQVENHLLKEMEQRFKPGGKKPVLNEMLKELKTLHESLKKAENESKEYILLTEERSSLEKRLTDIHEKQEAACSKLARLNEMKRLQAVILEGDRIRRNLMDEGNITFPENGINRLERILDLERPLATRREWLAEKVKKLEAEAEASKPDMSMLEREAEITARLETFTVYEQEKVKQREIDSRLEEIAAEIDQANDHFNKNFTEETISFANTSLFVKERAEEIQLSRANLLQRKVTLDESFQEESVAVQGLEAEVASLEQEVLGKEEREELYKQLKALESRDRLEEELRQITLMADSDRSRKAMNKKRAAQGRKRESVQSLVLGFLFLCMLAAGAVSSQWLLAVGGLGGLLLVLFMLFRPASVFDAGETGKELELNERERELKKLLNEASRQDSLLLREKVAEDEKLRSRLQDLKARLDQQNHRFDRVIQAFEKWESEIRELNKLQDGLARELQLETYPENGRIYDTFLLVERQKQLFREYKRLKERWKAVRASQEELENAFKELSSSFLKGEGVTLYDTASMLKKKLRSEIERAAGYKEAMTKLSELREEDERLKKEHDMLSEEKAQLLQQAGTEEEESFRLAGKMAGLQAEQSSRLQEITFQLEVAGISEQEKDQVLTGLNPDEAIADVESLANCLKAEHQKLHDRLAEVRHKIGMLEAGGLYSELLHQYRQLKSEFQEKAKEWSKFSIAKDLLLKTVERYKSSRMPRMLENAEEYLRFLTGGEYMRITPNALGSGFWIENKEHTRFEANELSQATAEQVYVSLRLALASTLYGRYPFPIIIDDSFVNFDRTRAKRMIQLIKTLPENQVLFFTCHSHLLEEFEDSEIIRLGGRKHDQSGERIRGRVGVTGI</sequence>